<feature type="region of interest" description="Disordered" evidence="4">
    <location>
        <begin position="60"/>
        <end position="104"/>
    </location>
</feature>
<dbReference type="InterPro" id="IPR022233">
    <property type="entry name" value="TRAPPC10/Trs130_C"/>
</dbReference>
<keyword evidence="9" id="KW-1185">Reference proteome</keyword>
<feature type="compositionally biased region" description="Polar residues" evidence="4">
    <location>
        <begin position="539"/>
        <end position="554"/>
    </location>
</feature>
<feature type="compositionally biased region" description="Polar residues" evidence="4">
    <location>
        <begin position="172"/>
        <end position="183"/>
    </location>
</feature>
<feature type="region of interest" description="Disordered" evidence="4">
    <location>
        <begin position="170"/>
        <end position="193"/>
    </location>
</feature>
<evidence type="ECO:0000256" key="4">
    <source>
        <dbReference type="SAM" id="MobiDB-lite"/>
    </source>
</evidence>
<dbReference type="Proteomes" id="UP001152607">
    <property type="component" value="Unassembled WGS sequence"/>
</dbReference>
<evidence type="ECO:0000256" key="1">
    <source>
        <dbReference type="ARBA" id="ARBA00004555"/>
    </source>
</evidence>
<dbReference type="PANTHER" id="PTHR13251">
    <property type="entry name" value="EPILEPSY HOLOPROSENCEPHALY CANDIDATE 1/TMEM1"/>
    <property type="match status" value="1"/>
</dbReference>
<dbReference type="GO" id="GO:0034498">
    <property type="term" value="P:early endosome to Golgi transport"/>
    <property type="evidence" value="ECO:0007669"/>
    <property type="project" value="TreeGrafter"/>
</dbReference>
<dbReference type="Pfam" id="PF12584">
    <property type="entry name" value="TRAPPC10"/>
    <property type="match status" value="1"/>
</dbReference>
<feature type="region of interest" description="Disordered" evidence="4">
    <location>
        <begin position="679"/>
        <end position="713"/>
    </location>
</feature>
<sequence length="1557" mass="172815">MMDRLSSSKVTVEYHDPSGLFPLVQEQLVSRFPLRNLHWKSPTRPLRSIDSLHVDLVPSSDSVQAPGSSSTGLAAPDVAQGTSTPTTTEHSRGPSKERRHQIPGLRRTPYLKVYLLRCDDSDSYKASVRKQLREWVKTHTPPSQSSSSASTQENHDAFEWMILHVVVPDTPAASQPRGSSNAATGEKEKTSRMSRFTGGTTTILEKIRADFNNASKSAPDRVAQIRLPKEQVPPHILPTTASVTSPPIAESPQEQERVWNDVIAKFKVLILLSFDQRVSHYEEDIREKDSQRVLPGWNFCTFFMLKEGLARGFESVGLVEDALLGYDELSIGLDTIIRDQATEGGVTTGGVLSDYTENIYEQASDILKRSQKENGSRKEPQPYLRDESPINATKKDYRGLILSNNISIFDFHTYIFARQMSLLLRLGNSQSVRSDLAAKLQPRPSAGMLQRSADDSSVGTKSTTSTNDSEDLFSLTELCSRALHFITFAGRLLRSDLINGAKAHNTTFSDRLVDNIVRSWTFAALEQILTETSTSSLPFTKFTSAEGTGSSSKTLPFGRNAKEQKLSLAEPKSMSHPTRSSSLNAGQGGRPQSAMDPPYSQNPPTGQVVFENGQYRDRHPNQDSSLPQAKNGQQELAGARAQLLVVQRRILEHVGKSLGWNIGWAAIVLVLNPKEELSEVDLSDEKSGSDGESEAESDTKEGESEMKEESPVTTPTVGLFATKIVNAVLSIDQFRQSYEALSDLIVKHYMAAGQAKSGESIMGDLAALRFELGDFAAAAMYFGRMASMFAETRWNTVETTMLKMYAQCLKRLNRKDEYLRTLLDLLAKSAASRIMTQSASKRASAEIVPRDLPRDWLDDDRVDTTGVLTESIEYSQQLTYDMNVQMVQYFNDIAVEPYVRHFEDKDGFQLRLQFRHVLEDDIELDQARVRLISATSIQGKDIWLESSGPIQVKKGLCKVWVGSNINTIGSYSVDRIVVQSKRVVFSHEPFKKAETSTPLGIMTAVPTVSAQVAKKSRVHCFPRTEAFRARLYLAHFIHIDKPRHVEIECASGWNNIQNMEIRLKAASAGLRIRTANASGDLKIDGKPTPGVMTIGAMPADGRATFRIPYETESILQDLSIKLEIDYTTENGSFQFYDSFTIPVELPLDVNVHDHFKNDSLFSKFNIKTASQVPLEILNVSLDGAGEYEVAAPKLPRDPVHVFPKQPVAITYKITKSPSDSQQRQKSQAPNSGSLALAVEYRCLDEDVVDRLRVMFSDAVENSSVRRLARLLVSVFVDRLFQRVLPSQYEKIALLEKIDLGLFNDMGWGECIESLPHALRDDTRNWLQQWHETHRIILLSKATDLATPLPNTAPLSPHPHRRMIITVSVPQTHILHTAFLEPISSEAFSHGSTVAVVGQPLVTVLRIKHTRQWAPPDSLMSAANLASPTDPIEFVYSLDANPEIWLVAGPRRAHFSATEGEEHTFSIMLIPLRAGTALLPSIDIRARVAPKSEEKRKSQASSTAPGVDAEDEEQLNCETDLLSSGEVVHVVPDVRESTVGIGEMGRAASAVWLEAEGR</sequence>
<dbReference type="InterPro" id="IPR045126">
    <property type="entry name" value="TRAPPC10/Trs130"/>
</dbReference>
<evidence type="ECO:0000256" key="2">
    <source>
        <dbReference type="ARBA" id="ARBA00022448"/>
    </source>
</evidence>
<feature type="domain" description="TRAPPC10/Trs130 N-terminal" evidence="6">
    <location>
        <begin position="250"/>
        <end position="431"/>
    </location>
</feature>
<dbReference type="InterPro" id="IPR056913">
    <property type="entry name" value="TRAPPC10/Trs130_N"/>
</dbReference>
<dbReference type="GO" id="GO:1990071">
    <property type="term" value="C:TRAPPII protein complex"/>
    <property type="evidence" value="ECO:0007669"/>
    <property type="project" value="InterPro"/>
</dbReference>
<dbReference type="Pfam" id="PF23274">
    <property type="entry name" value="DUF7077"/>
    <property type="match status" value="1"/>
</dbReference>
<dbReference type="EMBL" id="CAOQHR010000004">
    <property type="protein sequence ID" value="CAI6333980.1"/>
    <property type="molecule type" value="Genomic_DNA"/>
</dbReference>
<feature type="compositionally biased region" description="Polar residues" evidence="4">
    <location>
        <begin position="622"/>
        <end position="634"/>
    </location>
</feature>
<gene>
    <name evidence="8" type="ORF">PDIGIT_LOCUS7032</name>
</gene>
<evidence type="ECO:0000313" key="8">
    <source>
        <dbReference type="EMBL" id="CAI6333980.1"/>
    </source>
</evidence>
<dbReference type="PANTHER" id="PTHR13251:SF3">
    <property type="entry name" value="TRAFFICKING PROTEIN PARTICLE COMPLEX SUBUNIT 10"/>
    <property type="match status" value="1"/>
</dbReference>
<evidence type="ECO:0000259" key="5">
    <source>
        <dbReference type="Pfam" id="PF12584"/>
    </source>
</evidence>
<feature type="compositionally biased region" description="Basic and acidic residues" evidence="4">
    <location>
        <begin position="697"/>
        <end position="710"/>
    </location>
</feature>
<protein>
    <recommendedName>
        <fullName evidence="10">TMEM1 family protein-like protein</fullName>
    </recommendedName>
</protein>
<keyword evidence="2" id="KW-0813">Transport</keyword>
<dbReference type="InterPro" id="IPR055505">
    <property type="entry name" value="DUF7077"/>
</dbReference>
<proteinExistence type="predicted"/>
<feature type="domain" description="DUF7077" evidence="7">
    <location>
        <begin position="1025"/>
        <end position="1142"/>
    </location>
</feature>
<feature type="compositionally biased region" description="Polar residues" evidence="4">
    <location>
        <begin position="575"/>
        <end position="585"/>
    </location>
</feature>
<evidence type="ECO:0008006" key="10">
    <source>
        <dbReference type="Google" id="ProtNLM"/>
    </source>
</evidence>
<feature type="compositionally biased region" description="Polar residues" evidence="4">
    <location>
        <begin position="455"/>
        <end position="467"/>
    </location>
</feature>
<comment type="caution">
    <text evidence="8">The sequence shown here is derived from an EMBL/GenBank/DDBJ whole genome shotgun (WGS) entry which is preliminary data.</text>
</comment>
<dbReference type="Pfam" id="PF24965">
    <property type="entry name" value="TRS130_4HB"/>
    <property type="match status" value="1"/>
</dbReference>
<feature type="region of interest" description="Disordered" evidence="4">
    <location>
        <begin position="539"/>
        <end position="610"/>
    </location>
</feature>
<feature type="compositionally biased region" description="Basic and acidic residues" evidence="4">
    <location>
        <begin position="679"/>
        <end position="689"/>
    </location>
</feature>
<feature type="region of interest" description="Disordered" evidence="4">
    <location>
        <begin position="615"/>
        <end position="634"/>
    </location>
</feature>
<evidence type="ECO:0000259" key="6">
    <source>
        <dbReference type="Pfam" id="PF23036"/>
    </source>
</evidence>
<feature type="domain" description="TRAPPC10/Trs130 N-terminal" evidence="6">
    <location>
        <begin position="99"/>
        <end position="229"/>
    </location>
</feature>
<organism evidence="8 9">
    <name type="scientific">Periconia digitata</name>
    <dbReference type="NCBI Taxonomy" id="1303443"/>
    <lineage>
        <taxon>Eukaryota</taxon>
        <taxon>Fungi</taxon>
        <taxon>Dikarya</taxon>
        <taxon>Ascomycota</taxon>
        <taxon>Pezizomycotina</taxon>
        <taxon>Dothideomycetes</taxon>
        <taxon>Pleosporomycetidae</taxon>
        <taxon>Pleosporales</taxon>
        <taxon>Massarineae</taxon>
        <taxon>Periconiaceae</taxon>
        <taxon>Periconia</taxon>
    </lineage>
</organism>
<dbReference type="OrthoDB" id="10256906at2759"/>
<dbReference type="GO" id="GO:0005829">
    <property type="term" value="C:cytosol"/>
    <property type="evidence" value="ECO:0007669"/>
    <property type="project" value="GOC"/>
</dbReference>
<feature type="region of interest" description="Disordered" evidence="4">
    <location>
        <begin position="1488"/>
        <end position="1513"/>
    </location>
</feature>
<evidence type="ECO:0000259" key="7">
    <source>
        <dbReference type="Pfam" id="PF23274"/>
    </source>
</evidence>
<keyword evidence="3" id="KW-0333">Golgi apparatus</keyword>
<accession>A0A9W4XMK1</accession>
<dbReference type="Pfam" id="PF23036">
    <property type="entry name" value="TRAPPC10_1st"/>
    <property type="match status" value="2"/>
</dbReference>
<evidence type="ECO:0000256" key="3">
    <source>
        <dbReference type="ARBA" id="ARBA00023034"/>
    </source>
</evidence>
<feature type="region of interest" description="Disordered" evidence="4">
    <location>
        <begin position="369"/>
        <end position="389"/>
    </location>
</feature>
<feature type="compositionally biased region" description="Polar residues" evidence="4">
    <location>
        <begin position="60"/>
        <end position="72"/>
    </location>
</feature>
<feature type="region of interest" description="Disordered" evidence="4">
    <location>
        <begin position="443"/>
        <end position="468"/>
    </location>
</feature>
<reference evidence="8" key="1">
    <citation type="submission" date="2023-01" db="EMBL/GenBank/DDBJ databases">
        <authorList>
            <person name="Van Ghelder C."/>
            <person name="Rancurel C."/>
        </authorList>
    </citation>
    <scope>NUCLEOTIDE SEQUENCE</scope>
    <source>
        <strain evidence="8">CNCM I-4278</strain>
    </source>
</reference>
<evidence type="ECO:0000313" key="9">
    <source>
        <dbReference type="Proteomes" id="UP001152607"/>
    </source>
</evidence>
<comment type="subcellular location">
    <subcellularLocation>
        <location evidence="1">Golgi apparatus</location>
    </subcellularLocation>
</comment>
<dbReference type="GO" id="GO:0006891">
    <property type="term" value="P:intra-Golgi vesicle-mediated transport"/>
    <property type="evidence" value="ECO:0007669"/>
    <property type="project" value="TreeGrafter"/>
</dbReference>
<feature type="domain" description="TRAPPC10/Trs130 C-terminal" evidence="5">
    <location>
        <begin position="1365"/>
        <end position="1530"/>
    </location>
</feature>
<name>A0A9W4XMK1_9PLEO</name>